<evidence type="ECO:0000256" key="1">
    <source>
        <dbReference type="ARBA" id="ARBA00004123"/>
    </source>
</evidence>
<dbReference type="GO" id="GO:0071038">
    <property type="term" value="P:TRAMP-dependent tRNA surveillance pathway"/>
    <property type="evidence" value="ECO:0007669"/>
    <property type="project" value="TreeGrafter"/>
</dbReference>
<proteinExistence type="predicted"/>
<dbReference type="GO" id="GO:0071031">
    <property type="term" value="P:nuclear mRNA surveillance of mRNA 3'-end processing"/>
    <property type="evidence" value="ECO:0007669"/>
    <property type="project" value="TreeGrafter"/>
</dbReference>
<evidence type="ECO:0000256" key="3">
    <source>
        <dbReference type="ARBA" id="ARBA00023242"/>
    </source>
</evidence>
<evidence type="ECO:0000256" key="2">
    <source>
        <dbReference type="ARBA" id="ARBA00022737"/>
    </source>
</evidence>
<feature type="compositionally biased region" description="Basic and acidic residues" evidence="4">
    <location>
        <begin position="303"/>
        <end position="316"/>
    </location>
</feature>
<dbReference type="EMBL" id="LBMM01001123">
    <property type="protein sequence ID" value="KMQ96882.1"/>
    <property type="molecule type" value="Genomic_DNA"/>
</dbReference>
<dbReference type="PANTHER" id="PTHR46543:SF2">
    <property type="entry name" value="AGAP013096-PA"/>
    <property type="match status" value="1"/>
</dbReference>
<reference evidence="5 6" key="1">
    <citation type="submission" date="2015-04" db="EMBL/GenBank/DDBJ databases">
        <title>Lasius niger genome sequencing.</title>
        <authorList>
            <person name="Konorov E.A."/>
            <person name="Nikitin M.A."/>
            <person name="Kirill M.V."/>
            <person name="Chang P."/>
        </authorList>
    </citation>
    <scope>NUCLEOTIDE SEQUENCE [LARGE SCALE GENOMIC DNA]</scope>
    <source>
        <tissue evidence="5">Whole</tissue>
    </source>
</reference>
<dbReference type="STRING" id="67767.A0A0J7L256"/>
<dbReference type="GO" id="GO:0071037">
    <property type="term" value="P:nuclear polyadenylation-dependent snRNA catabolic process"/>
    <property type="evidence" value="ECO:0007669"/>
    <property type="project" value="TreeGrafter"/>
</dbReference>
<dbReference type="GO" id="GO:0071035">
    <property type="term" value="P:nuclear polyadenylation-dependent rRNA catabolic process"/>
    <property type="evidence" value="ECO:0007669"/>
    <property type="project" value="TreeGrafter"/>
</dbReference>
<dbReference type="InterPro" id="IPR051644">
    <property type="entry name" value="TRAMP_AT-DNA-binding"/>
</dbReference>
<dbReference type="GO" id="GO:0003723">
    <property type="term" value="F:RNA binding"/>
    <property type="evidence" value="ECO:0007669"/>
    <property type="project" value="TreeGrafter"/>
</dbReference>
<feature type="region of interest" description="Disordered" evidence="4">
    <location>
        <begin position="77"/>
        <end position="101"/>
    </location>
</feature>
<dbReference type="GO" id="GO:0071039">
    <property type="term" value="P:nuclear polyadenylation-dependent CUT catabolic process"/>
    <property type="evidence" value="ECO:0007669"/>
    <property type="project" value="TreeGrafter"/>
</dbReference>
<sequence length="513" mass="56315">MATHEKMANILARLGRRFRLDLWHLLSHLVDFVYFLLIEYVGAAEPASQSSREAVVKQEEGKAVTAIKCEDVIENEVDRQQEQEQEQQHQQQQQQQQQLATYVANEETGEESGVGVLEAGQPEMENGVMVQPTGAEAVAIAVAAVAAVANNAHADEDPNATYTLHELGYHHHPAHIIHESFGGGDMREEQQQVSQPPHQTHHHRQQQQQQQQQQYVQLGAREVPVPEGGDNRHPTEVSVASEGRRAGSHMPHSTMHRYGTETLSPTTTDHHHHHQQHQQQQQPHHHLSDVHQHAVVALSSAHRHLEDPQQHSHHQETDEDVDRGVSSITAAMRGARGDYLGVLFTNLASSNATSGNSGSNHHHHASHHLEDVLSDESYLQHQIRGGAPPTSSGSGGGGGSPSVRTVGGSPTSSHSPHDDQGLSSPHRQAQEAGYSPSDQGRLQSFTHLTAMQPPPSVQTNHGLQETERVSDQLYMDSIYTHHATAGTPHHHQDQHDQGPSAPHSPSPLSSIVR</sequence>
<accession>A0A0J7L256</accession>
<feature type="compositionally biased region" description="Low complexity" evidence="4">
    <location>
        <begin position="497"/>
        <end position="513"/>
    </location>
</feature>
<dbReference type="Proteomes" id="UP000036403">
    <property type="component" value="Unassembled WGS sequence"/>
</dbReference>
<comment type="caution">
    <text evidence="5">The sequence shown here is derived from an EMBL/GenBank/DDBJ whole genome shotgun (WGS) entry which is preliminary data.</text>
</comment>
<gene>
    <name evidence="5" type="ORF">RF55_2813</name>
</gene>
<feature type="compositionally biased region" description="Low complexity" evidence="4">
    <location>
        <begin position="401"/>
        <end position="410"/>
    </location>
</feature>
<protein>
    <submittedName>
        <fullName evidence="5">Transcription factor gata-4</fullName>
    </submittedName>
</protein>
<evidence type="ECO:0000256" key="4">
    <source>
        <dbReference type="SAM" id="MobiDB-lite"/>
    </source>
</evidence>
<feature type="region of interest" description="Disordered" evidence="4">
    <location>
        <begin position="376"/>
        <end position="440"/>
    </location>
</feature>
<evidence type="ECO:0000313" key="5">
    <source>
        <dbReference type="EMBL" id="KMQ96882.1"/>
    </source>
</evidence>
<organism evidence="5 6">
    <name type="scientific">Lasius niger</name>
    <name type="common">Black garden ant</name>
    <dbReference type="NCBI Taxonomy" id="67767"/>
    <lineage>
        <taxon>Eukaryota</taxon>
        <taxon>Metazoa</taxon>
        <taxon>Ecdysozoa</taxon>
        <taxon>Arthropoda</taxon>
        <taxon>Hexapoda</taxon>
        <taxon>Insecta</taxon>
        <taxon>Pterygota</taxon>
        <taxon>Neoptera</taxon>
        <taxon>Endopterygota</taxon>
        <taxon>Hymenoptera</taxon>
        <taxon>Apocrita</taxon>
        <taxon>Aculeata</taxon>
        <taxon>Formicoidea</taxon>
        <taxon>Formicidae</taxon>
        <taxon>Formicinae</taxon>
        <taxon>Lasius</taxon>
        <taxon>Lasius</taxon>
    </lineage>
</organism>
<keyword evidence="2" id="KW-0677">Repeat</keyword>
<dbReference type="PANTHER" id="PTHR46543">
    <property type="entry name" value="ZINC FINGER CCHC DOMAIN-CONTAINING PROTEIN 7"/>
    <property type="match status" value="1"/>
</dbReference>
<feature type="region of interest" description="Disordered" evidence="4">
    <location>
        <begin position="468"/>
        <end position="513"/>
    </location>
</feature>
<feature type="compositionally biased region" description="Low complexity" evidence="4">
    <location>
        <begin position="88"/>
        <end position="98"/>
    </location>
</feature>
<dbReference type="PaxDb" id="67767-A0A0J7L256"/>
<dbReference type="AlphaFoldDB" id="A0A0J7L256"/>
<name>A0A0J7L256_LASNI</name>
<dbReference type="GO" id="GO:0071036">
    <property type="term" value="P:nuclear polyadenylation-dependent snoRNA catabolic process"/>
    <property type="evidence" value="ECO:0007669"/>
    <property type="project" value="TreeGrafter"/>
</dbReference>
<dbReference type="OrthoDB" id="2162994at2759"/>
<feature type="region of interest" description="Disordered" evidence="4">
    <location>
        <begin position="303"/>
        <end position="322"/>
    </location>
</feature>
<keyword evidence="6" id="KW-1185">Reference proteome</keyword>
<evidence type="ECO:0000313" key="6">
    <source>
        <dbReference type="Proteomes" id="UP000036403"/>
    </source>
</evidence>
<feature type="region of interest" description="Disordered" evidence="4">
    <location>
        <begin position="185"/>
        <end position="290"/>
    </location>
</feature>
<dbReference type="GO" id="GO:0031499">
    <property type="term" value="C:TRAMP complex"/>
    <property type="evidence" value="ECO:0007669"/>
    <property type="project" value="TreeGrafter"/>
</dbReference>
<keyword evidence="3" id="KW-0539">Nucleus</keyword>
<comment type="subcellular location">
    <subcellularLocation>
        <location evidence="1">Nucleus</location>
    </subcellularLocation>
</comment>